<dbReference type="GO" id="GO:0043335">
    <property type="term" value="P:protein unfolding"/>
    <property type="evidence" value="ECO:0007669"/>
    <property type="project" value="TreeGrafter"/>
</dbReference>
<feature type="signal peptide" evidence="10">
    <location>
        <begin position="1"/>
        <end position="21"/>
    </location>
</feature>
<gene>
    <name evidence="12" type="ORF">FisN_13Lh009</name>
</gene>
<keyword evidence="4 8" id="KW-0697">Rotamase</keyword>
<protein>
    <recommendedName>
        <fullName evidence="3 8">peptidylprolyl isomerase</fullName>
        <ecNumber evidence="3 8">5.2.1.8</ecNumber>
    </recommendedName>
</protein>
<evidence type="ECO:0000256" key="5">
    <source>
        <dbReference type="ARBA" id="ARBA00023186"/>
    </source>
</evidence>
<evidence type="ECO:0000313" key="13">
    <source>
        <dbReference type="Proteomes" id="UP000198406"/>
    </source>
</evidence>
<comment type="function">
    <text evidence="7">Involved in protein export. Acts as a chaperone by maintaining the newly synthesized protein in an open conformation. Functions as a peptidyl-prolyl cis-trans isomerase.</text>
</comment>
<dbReference type="SUPFAM" id="SSF102735">
    <property type="entry name" value="Trigger factor ribosome-binding domain"/>
    <property type="match status" value="1"/>
</dbReference>
<dbReference type="InterPro" id="IPR027304">
    <property type="entry name" value="Trigger_fact/SurA_dom_sf"/>
</dbReference>
<dbReference type="FunFam" id="3.30.70.1050:FF:000004">
    <property type="entry name" value="Trigger factor"/>
    <property type="match status" value="1"/>
</dbReference>
<organism evidence="12 13">
    <name type="scientific">Fistulifera solaris</name>
    <name type="common">Oleaginous diatom</name>
    <dbReference type="NCBI Taxonomy" id="1519565"/>
    <lineage>
        <taxon>Eukaryota</taxon>
        <taxon>Sar</taxon>
        <taxon>Stramenopiles</taxon>
        <taxon>Ochrophyta</taxon>
        <taxon>Bacillariophyta</taxon>
        <taxon>Bacillariophyceae</taxon>
        <taxon>Bacillariophycidae</taxon>
        <taxon>Naviculales</taxon>
        <taxon>Naviculaceae</taxon>
        <taxon>Fistulifera</taxon>
    </lineage>
</organism>
<dbReference type="AlphaFoldDB" id="A0A1Z5JF08"/>
<evidence type="ECO:0000256" key="4">
    <source>
        <dbReference type="ARBA" id="ARBA00023110"/>
    </source>
</evidence>
<sequence length="576" mass="63548">MKYSFLVFAITLALSCPSSLTFTLLPKSQRCFSFSPLHMADTSNRAVVTRLPDSAVEIQIPVPGSATKAAYEKVAAELSKTIAVPGFRKGSKIPPQVLEQAMSAKGGRNALKVQAINELLRELVEPTLKQENLDPIGQATLLTPAETLAETYVPGQDITLPVRCDVWPEIKFSGPYTGLKGSYTRKPFNQEKLEKALFDLKERYAKLEAIEDASYALQMGDACTVNMEGYMGNGDGSKGEPLPNAASGDNVEVILGPGRYMEGLVEGLVGAKVGETRTVSVAFPEKLRDKSLAGKKAIFDVEVLQVAKRVVPELTDEFAAQVKAGLTKETLLRELRKAIDEEDAKEFLPARNKALGEALSKIVEVDVPDTLVTNQAREKFAVMMADMRDNGVADAEIKRQINPENFAKYKEIVKDDIIRDFKVSMATDEIGRLEGITVPDYQVEEQMQSIQKDMQKGEEYDENMIRARVQATLERQAVMNWLAEKADLEVIEKTEEQFDADLMEKLAQESLEREQTLAAKKVDETATQAPQTGKKLEDMTLEEKAFQALVDAGAVKPNDDPNSPDYDHSTDNEIAS</sequence>
<dbReference type="PANTHER" id="PTHR30560">
    <property type="entry name" value="TRIGGER FACTOR CHAPERONE AND PEPTIDYL-PROLYL CIS/TRANS ISOMERASE"/>
    <property type="match status" value="1"/>
</dbReference>
<feature type="compositionally biased region" description="Basic and acidic residues" evidence="9">
    <location>
        <begin position="565"/>
        <end position="576"/>
    </location>
</feature>
<dbReference type="GO" id="GO:0003755">
    <property type="term" value="F:peptidyl-prolyl cis-trans isomerase activity"/>
    <property type="evidence" value="ECO:0007669"/>
    <property type="project" value="UniProtKB-KW"/>
</dbReference>
<dbReference type="GO" id="GO:0051083">
    <property type="term" value="P:'de novo' cotranslational protein folding"/>
    <property type="evidence" value="ECO:0007669"/>
    <property type="project" value="TreeGrafter"/>
</dbReference>
<dbReference type="PANTHER" id="PTHR30560:SF3">
    <property type="entry name" value="TRIGGER FACTOR-LIKE PROTEIN TIG, CHLOROPLASTIC"/>
    <property type="match status" value="1"/>
</dbReference>
<dbReference type="InterPro" id="IPR008880">
    <property type="entry name" value="Trigger_fac_C"/>
</dbReference>
<dbReference type="OrthoDB" id="3366at2759"/>
<evidence type="ECO:0000256" key="7">
    <source>
        <dbReference type="ARBA" id="ARBA00024849"/>
    </source>
</evidence>
<dbReference type="InterPro" id="IPR001179">
    <property type="entry name" value="PPIase_FKBP_dom"/>
</dbReference>
<dbReference type="NCBIfam" id="TIGR00115">
    <property type="entry name" value="tig"/>
    <property type="match status" value="1"/>
</dbReference>
<dbReference type="Pfam" id="PF05697">
    <property type="entry name" value="Trigger_N"/>
    <property type="match status" value="1"/>
</dbReference>
<dbReference type="EMBL" id="BDSP01000053">
    <property type="protein sequence ID" value="GAX12559.1"/>
    <property type="molecule type" value="Genomic_DNA"/>
</dbReference>
<evidence type="ECO:0000259" key="11">
    <source>
        <dbReference type="PROSITE" id="PS50059"/>
    </source>
</evidence>
<dbReference type="InterPro" id="IPR037041">
    <property type="entry name" value="Trigger_fac_C_sf"/>
</dbReference>
<keyword evidence="10" id="KW-0732">Signal</keyword>
<dbReference type="PROSITE" id="PS51257">
    <property type="entry name" value="PROKAR_LIPOPROTEIN"/>
    <property type="match status" value="1"/>
</dbReference>
<dbReference type="InParanoid" id="A0A1Z5JF08"/>
<comment type="catalytic activity">
    <reaction evidence="1 8">
        <text>[protein]-peptidylproline (omega=180) = [protein]-peptidylproline (omega=0)</text>
        <dbReference type="Rhea" id="RHEA:16237"/>
        <dbReference type="Rhea" id="RHEA-COMP:10747"/>
        <dbReference type="Rhea" id="RHEA-COMP:10748"/>
        <dbReference type="ChEBI" id="CHEBI:83833"/>
        <dbReference type="ChEBI" id="CHEBI:83834"/>
        <dbReference type="EC" id="5.2.1.8"/>
    </reaction>
</comment>
<name>A0A1Z5JF08_FISSO</name>
<dbReference type="GO" id="GO:0043022">
    <property type="term" value="F:ribosome binding"/>
    <property type="evidence" value="ECO:0007669"/>
    <property type="project" value="TreeGrafter"/>
</dbReference>
<dbReference type="InterPro" id="IPR008881">
    <property type="entry name" value="Trigger_fac_ribosome-bd_bac"/>
</dbReference>
<dbReference type="GO" id="GO:0044183">
    <property type="term" value="F:protein folding chaperone"/>
    <property type="evidence" value="ECO:0007669"/>
    <property type="project" value="TreeGrafter"/>
</dbReference>
<evidence type="ECO:0000256" key="8">
    <source>
        <dbReference type="PROSITE-ProRule" id="PRU00277"/>
    </source>
</evidence>
<dbReference type="Proteomes" id="UP000198406">
    <property type="component" value="Unassembled WGS sequence"/>
</dbReference>
<accession>A0A1Z5JF08</accession>
<evidence type="ECO:0000256" key="1">
    <source>
        <dbReference type="ARBA" id="ARBA00000971"/>
    </source>
</evidence>
<dbReference type="InterPro" id="IPR036611">
    <property type="entry name" value="Trigger_fac_ribosome-bd_sf"/>
</dbReference>
<dbReference type="PROSITE" id="PS50059">
    <property type="entry name" value="FKBP_PPIASE"/>
    <property type="match status" value="1"/>
</dbReference>
<feature type="region of interest" description="Disordered" evidence="9">
    <location>
        <begin position="517"/>
        <end position="576"/>
    </location>
</feature>
<evidence type="ECO:0000256" key="3">
    <source>
        <dbReference type="ARBA" id="ARBA00013194"/>
    </source>
</evidence>
<dbReference type="SUPFAM" id="SSF54534">
    <property type="entry name" value="FKBP-like"/>
    <property type="match status" value="1"/>
</dbReference>
<keyword evidence="13" id="KW-1185">Reference proteome</keyword>
<feature type="compositionally biased region" description="Basic and acidic residues" evidence="9">
    <location>
        <begin position="534"/>
        <end position="545"/>
    </location>
</feature>
<proteinExistence type="inferred from homology"/>
<evidence type="ECO:0000256" key="6">
    <source>
        <dbReference type="ARBA" id="ARBA00023235"/>
    </source>
</evidence>
<dbReference type="InterPro" id="IPR005215">
    <property type="entry name" value="Trig_fac"/>
</dbReference>
<evidence type="ECO:0000256" key="2">
    <source>
        <dbReference type="ARBA" id="ARBA00005464"/>
    </source>
</evidence>
<evidence type="ECO:0000313" key="12">
    <source>
        <dbReference type="EMBL" id="GAX12559.1"/>
    </source>
</evidence>
<dbReference type="EC" id="5.2.1.8" evidence="3 8"/>
<feature type="domain" description="PPIase FKBP-type" evidence="11">
    <location>
        <begin position="220"/>
        <end position="307"/>
    </location>
</feature>
<dbReference type="Gene3D" id="1.10.3120.10">
    <property type="entry name" value="Trigger factor, C-terminal domain"/>
    <property type="match status" value="1"/>
</dbReference>
<keyword evidence="6 8" id="KW-0413">Isomerase</keyword>
<dbReference type="InterPro" id="IPR046357">
    <property type="entry name" value="PPIase_dom_sf"/>
</dbReference>
<dbReference type="HAMAP" id="MF_00303">
    <property type="entry name" value="Trigger_factor_Tig"/>
    <property type="match status" value="1"/>
</dbReference>
<dbReference type="Gene3D" id="3.30.70.1050">
    <property type="entry name" value="Trigger factor ribosome-binding domain"/>
    <property type="match status" value="1"/>
</dbReference>
<dbReference type="Pfam" id="PF00254">
    <property type="entry name" value="FKBP_C"/>
    <property type="match status" value="1"/>
</dbReference>
<feature type="chain" id="PRO_5012034884" description="peptidylprolyl isomerase" evidence="10">
    <location>
        <begin position="22"/>
        <end position="576"/>
    </location>
</feature>
<dbReference type="SUPFAM" id="SSF109998">
    <property type="entry name" value="Triger factor/SurA peptide-binding domain-like"/>
    <property type="match status" value="1"/>
</dbReference>
<dbReference type="Gene3D" id="3.10.50.40">
    <property type="match status" value="1"/>
</dbReference>
<evidence type="ECO:0000256" key="10">
    <source>
        <dbReference type="SAM" id="SignalP"/>
    </source>
</evidence>
<reference evidence="12 13" key="1">
    <citation type="journal article" date="2015" name="Plant Cell">
        <title>Oil accumulation by the oleaginous diatom Fistulifera solaris as revealed by the genome and transcriptome.</title>
        <authorList>
            <person name="Tanaka T."/>
            <person name="Maeda Y."/>
            <person name="Veluchamy A."/>
            <person name="Tanaka M."/>
            <person name="Abida H."/>
            <person name="Marechal E."/>
            <person name="Bowler C."/>
            <person name="Muto M."/>
            <person name="Sunaga Y."/>
            <person name="Tanaka M."/>
            <person name="Yoshino T."/>
            <person name="Taniguchi T."/>
            <person name="Fukuda Y."/>
            <person name="Nemoto M."/>
            <person name="Matsumoto M."/>
            <person name="Wong P.S."/>
            <person name="Aburatani S."/>
            <person name="Fujibuchi W."/>
        </authorList>
    </citation>
    <scope>NUCLEOTIDE SEQUENCE [LARGE SCALE GENOMIC DNA]</scope>
    <source>
        <strain evidence="12 13">JPCC DA0580</strain>
    </source>
</reference>
<evidence type="ECO:0000256" key="9">
    <source>
        <dbReference type="SAM" id="MobiDB-lite"/>
    </source>
</evidence>
<dbReference type="GO" id="GO:0015031">
    <property type="term" value="P:protein transport"/>
    <property type="evidence" value="ECO:0007669"/>
    <property type="project" value="InterPro"/>
</dbReference>
<keyword evidence="5" id="KW-0143">Chaperone</keyword>
<comment type="caution">
    <text evidence="12">The sequence shown here is derived from an EMBL/GenBank/DDBJ whole genome shotgun (WGS) entry which is preliminary data.</text>
</comment>
<dbReference type="Pfam" id="PF05698">
    <property type="entry name" value="Trigger_C"/>
    <property type="match status" value="1"/>
</dbReference>
<comment type="similarity">
    <text evidence="2">Belongs to the FKBP-type PPIase family. Tig subfamily.</text>
</comment>